<organism evidence="8 9">
    <name type="scientific">Artemisia annua</name>
    <name type="common">Sweet wormwood</name>
    <dbReference type="NCBI Taxonomy" id="35608"/>
    <lineage>
        <taxon>Eukaryota</taxon>
        <taxon>Viridiplantae</taxon>
        <taxon>Streptophyta</taxon>
        <taxon>Embryophyta</taxon>
        <taxon>Tracheophyta</taxon>
        <taxon>Spermatophyta</taxon>
        <taxon>Magnoliopsida</taxon>
        <taxon>eudicotyledons</taxon>
        <taxon>Gunneridae</taxon>
        <taxon>Pentapetalae</taxon>
        <taxon>asterids</taxon>
        <taxon>campanulids</taxon>
        <taxon>Asterales</taxon>
        <taxon>Asteraceae</taxon>
        <taxon>Asteroideae</taxon>
        <taxon>Anthemideae</taxon>
        <taxon>Artemisiinae</taxon>
        <taxon>Artemisia</taxon>
    </lineage>
</organism>
<keyword evidence="5" id="KW-0539">Nucleus</keyword>
<evidence type="ECO:0000313" key="8">
    <source>
        <dbReference type="EMBL" id="PWA93816.1"/>
    </source>
</evidence>
<dbReference type="OrthoDB" id="1733909at2759"/>
<name>A0A2U1Q722_ARTAN</name>
<evidence type="ECO:0000256" key="1">
    <source>
        <dbReference type="ARBA" id="ARBA00004123"/>
    </source>
</evidence>
<evidence type="ECO:0000313" key="9">
    <source>
        <dbReference type="Proteomes" id="UP000245207"/>
    </source>
</evidence>
<keyword evidence="2" id="KW-0479">Metal-binding</keyword>
<feature type="region of interest" description="Disordered" evidence="6">
    <location>
        <begin position="60"/>
        <end position="110"/>
    </location>
</feature>
<evidence type="ECO:0000256" key="4">
    <source>
        <dbReference type="ARBA" id="ARBA00022833"/>
    </source>
</evidence>
<dbReference type="GO" id="GO:0005634">
    <property type="term" value="C:nucleus"/>
    <property type="evidence" value="ECO:0007669"/>
    <property type="project" value="UniProtKB-SubCell"/>
</dbReference>
<dbReference type="PROSITE" id="PS50064">
    <property type="entry name" value="ZF_PARP_2"/>
    <property type="match status" value="1"/>
</dbReference>
<dbReference type="STRING" id="35608.A0A2U1Q722"/>
<dbReference type="GO" id="GO:0008270">
    <property type="term" value="F:zinc ion binding"/>
    <property type="evidence" value="ECO:0007669"/>
    <property type="project" value="UniProtKB-KW"/>
</dbReference>
<keyword evidence="9" id="KW-1185">Reference proteome</keyword>
<dbReference type="InterPro" id="IPR027413">
    <property type="entry name" value="GROEL-like_equatorial_sf"/>
</dbReference>
<dbReference type="Gene3D" id="3.30.1740.10">
    <property type="entry name" value="Zinc finger, PARP-type"/>
    <property type="match status" value="1"/>
</dbReference>
<keyword evidence="3" id="KW-0863">Zinc-finger</keyword>
<protein>
    <submittedName>
        <fullName evidence="8">HAD-like domain-containing protein</fullName>
    </submittedName>
</protein>
<evidence type="ECO:0000256" key="2">
    <source>
        <dbReference type="ARBA" id="ARBA00022723"/>
    </source>
</evidence>
<comment type="subcellular location">
    <subcellularLocation>
        <location evidence="1">Nucleus</location>
    </subcellularLocation>
</comment>
<feature type="domain" description="PARP-type" evidence="7">
    <location>
        <begin position="138"/>
        <end position="171"/>
    </location>
</feature>
<evidence type="ECO:0000259" key="7">
    <source>
        <dbReference type="PROSITE" id="PS50064"/>
    </source>
</evidence>
<dbReference type="Gene3D" id="1.10.560.10">
    <property type="entry name" value="GroEL-like equatorial domain"/>
    <property type="match status" value="1"/>
</dbReference>
<evidence type="ECO:0000256" key="6">
    <source>
        <dbReference type="SAM" id="MobiDB-lite"/>
    </source>
</evidence>
<dbReference type="SUPFAM" id="SSF57716">
    <property type="entry name" value="Glucocorticoid receptor-like (DNA-binding domain)"/>
    <property type="match status" value="1"/>
</dbReference>
<dbReference type="Gene3D" id="3.30.260.10">
    <property type="entry name" value="TCP-1-like chaperonin intermediate domain"/>
    <property type="match status" value="1"/>
</dbReference>
<proteinExistence type="predicted"/>
<dbReference type="EMBL" id="PKPP01000354">
    <property type="protein sequence ID" value="PWA93816.1"/>
    <property type="molecule type" value="Genomic_DNA"/>
</dbReference>
<dbReference type="InterPro" id="IPR001510">
    <property type="entry name" value="Znf_PARP"/>
</dbReference>
<dbReference type="AlphaFoldDB" id="A0A2U1Q722"/>
<comment type="caution">
    <text evidence="8">The sequence shown here is derived from an EMBL/GenBank/DDBJ whole genome shotgun (WGS) entry which is preliminary data.</text>
</comment>
<feature type="compositionally biased region" description="Basic and acidic residues" evidence="6">
    <location>
        <begin position="80"/>
        <end position="100"/>
    </location>
</feature>
<accession>A0A2U1Q722</accession>
<sequence length="179" mass="19902">MTELEIKGAIEAEVGEKKDRVTDALNVTKAAVEEGIVPRSNWMILHVACMFNSSRDEVEVEGSDQEKLKEMVSEGGQGSTKREGDDEPESHRGDLKKLKTDEDEEAGQDKKKVTDEKLTFWYTNLTSFAMSSSTCIKVMAEYAKSGRSSCKKCSEKIESKSLRLGSSSWDPRGHVFLAN</sequence>
<dbReference type="Proteomes" id="UP000245207">
    <property type="component" value="Unassembled WGS sequence"/>
</dbReference>
<dbReference type="InterPro" id="IPR036957">
    <property type="entry name" value="Znf_PARP_sf"/>
</dbReference>
<evidence type="ECO:0000256" key="3">
    <source>
        <dbReference type="ARBA" id="ARBA00022771"/>
    </source>
</evidence>
<reference evidence="8 9" key="1">
    <citation type="journal article" date="2018" name="Mol. Plant">
        <title>The genome of Artemisia annua provides insight into the evolution of Asteraceae family and artemisinin biosynthesis.</title>
        <authorList>
            <person name="Shen Q."/>
            <person name="Zhang L."/>
            <person name="Liao Z."/>
            <person name="Wang S."/>
            <person name="Yan T."/>
            <person name="Shi P."/>
            <person name="Liu M."/>
            <person name="Fu X."/>
            <person name="Pan Q."/>
            <person name="Wang Y."/>
            <person name="Lv Z."/>
            <person name="Lu X."/>
            <person name="Zhang F."/>
            <person name="Jiang W."/>
            <person name="Ma Y."/>
            <person name="Chen M."/>
            <person name="Hao X."/>
            <person name="Li L."/>
            <person name="Tang Y."/>
            <person name="Lv G."/>
            <person name="Zhou Y."/>
            <person name="Sun X."/>
            <person name="Brodelius P.E."/>
            <person name="Rose J.K.C."/>
            <person name="Tang K."/>
        </authorList>
    </citation>
    <scope>NUCLEOTIDE SEQUENCE [LARGE SCALE GENOMIC DNA]</scope>
    <source>
        <strain evidence="9">cv. Huhao1</strain>
        <tissue evidence="8">Leaf</tissue>
    </source>
</reference>
<evidence type="ECO:0000256" key="5">
    <source>
        <dbReference type="ARBA" id="ARBA00023242"/>
    </source>
</evidence>
<keyword evidence="4" id="KW-0862">Zinc</keyword>
<dbReference type="GO" id="GO:0003677">
    <property type="term" value="F:DNA binding"/>
    <property type="evidence" value="ECO:0007669"/>
    <property type="project" value="InterPro"/>
</dbReference>
<gene>
    <name evidence="8" type="ORF">CTI12_AA067360</name>
</gene>
<dbReference type="InterPro" id="IPR027410">
    <property type="entry name" value="TCP-1-like_intermed_sf"/>
</dbReference>